<dbReference type="AlphaFoldDB" id="A0A7S8EBN7"/>
<feature type="transmembrane region" description="Helical" evidence="6">
    <location>
        <begin position="619"/>
        <end position="645"/>
    </location>
</feature>
<evidence type="ECO:0000256" key="6">
    <source>
        <dbReference type="SAM" id="Phobius"/>
    </source>
</evidence>
<keyword evidence="4 6" id="KW-1133">Transmembrane helix</keyword>
<evidence type="ECO:0000256" key="3">
    <source>
        <dbReference type="ARBA" id="ARBA00022692"/>
    </source>
</evidence>
<sequence>MATAGAIPSDPNIHVDETTRRRRIRAWVMYDWANSAFATTIMAAFLPAYYSSVAGASLPSEATATAYWSLTLSLSVFIVAILSPILGTISDVMRGKKRFLAGFALIGIIGTGLLVLVSTGDWFLASVLMVIGRTGFAGANVFYDALLPHVARDDEQDSVSARGFALGYLGGGILLAINVVMFLFIPDSVFENAGIRLSFLSVGIWWGIFTIPILRTVPEPRSATERLQPGESLFNVSFRRLIQTFRDLRQYRELFKYLIAFLVYTDPINTIIGLAVIYGAELRFGTLELVLALLLVQFVGVPFTLIFGRLPARNDKRRHQYLAYIMFNMVMLPLVAIIAAQVLPIDITGQQPAPYETTADYYGEGVYSVGSDALQADGAWEQIIITGEEQAGDGFLAAVAGTPEDVDYIRTDTTEARYDFPINGKQLTITHDVGPDRGQLAVLVDGEALEDIEETDAGTVITPVVVDMYNETLRYNEITTIELPEAGEHVVTLVNMAQTNAESSGSVASIARLEVQPPVRVNSLPAIIGILIAVELIGVVFAALFGGMFKPLAERMDTRNSILLAIAMYCIISAWGFFLNSTIEFWFLAWMVATVQGGSQALGRSLYAALSPSSKSGEFFGLYSILSKGASVIGSGIFAGAALLFNNSRPAILSLIIFFLLGAYLLTRVDIEEGKRLAREEDARVYGTAAS</sequence>
<name>A0A7S8EBN7_9CHLR</name>
<feature type="transmembrane region" description="Helical" evidence="6">
    <location>
        <begin position="99"/>
        <end position="117"/>
    </location>
</feature>
<accession>A0A7S8EBN7</accession>
<dbReference type="Proteomes" id="UP000594468">
    <property type="component" value="Chromosome"/>
</dbReference>
<feature type="transmembrane region" description="Helical" evidence="6">
    <location>
        <begin position="322"/>
        <end position="343"/>
    </location>
</feature>
<keyword evidence="3 6" id="KW-0812">Transmembrane</keyword>
<feature type="transmembrane region" description="Helical" evidence="6">
    <location>
        <begin position="123"/>
        <end position="143"/>
    </location>
</feature>
<reference evidence="7 8" key="1">
    <citation type="submission" date="2020-02" db="EMBL/GenBank/DDBJ databases">
        <authorList>
            <person name="Zheng R.K."/>
            <person name="Sun C.M."/>
        </authorList>
    </citation>
    <scope>NUCLEOTIDE SEQUENCE [LARGE SCALE GENOMIC DNA]</scope>
    <source>
        <strain evidence="8">rifampicinis</strain>
    </source>
</reference>
<feature type="transmembrane region" description="Helical" evidence="6">
    <location>
        <begin position="27"/>
        <end position="46"/>
    </location>
</feature>
<feature type="transmembrane region" description="Helical" evidence="6">
    <location>
        <begin position="526"/>
        <end position="549"/>
    </location>
</feature>
<protein>
    <submittedName>
        <fullName evidence="7">MFS transporter</fullName>
    </submittedName>
</protein>
<evidence type="ECO:0000313" key="7">
    <source>
        <dbReference type="EMBL" id="QPC83899.1"/>
    </source>
</evidence>
<feature type="transmembrane region" description="Helical" evidence="6">
    <location>
        <begin position="164"/>
        <end position="185"/>
    </location>
</feature>
<evidence type="ECO:0000256" key="4">
    <source>
        <dbReference type="ARBA" id="ARBA00022989"/>
    </source>
</evidence>
<feature type="transmembrane region" description="Helical" evidence="6">
    <location>
        <begin position="197"/>
        <end position="217"/>
    </location>
</feature>
<evidence type="ECO:0000313" key="8">
    <source>
        <dbReference type="Proteomes" id="UP000594468"/>
    </source>
</evidence>
<proteinExistence type="predicted"/>
<feature type="transmembrane region" description="Helical" evidence="6">
    <location>
        <begin position="561"/>
        <end position="579"/>
    </location>
</feature>
<dbReference type="KEGG" id="pmet:G4Y79_05840"/>
<dbReference type="InterPro" id="IPR050495">
    <property type="entry name" value="ATG22/LtaA_families"/>
</dbReference>
<feature type="transmembrane region" description="Helical" evidence="6">
    <location>
        <begin position="289"/>
        <end position="310"/>
    </location>
</feature>
<evidence type="ECO:0000256" key="1">
    <source>
        <dbReference type="ARBA" id="ARBA00004127"/>
    </source>
</evidence>
<dbReference type="Gene3D" id="2.60.120.260">
    <property type="entry name" value="Galactose-binding domain-like"/>
    <property type="match status" value="1"/>
</dbReference>
<dbReference type="SUPFAM" id="SSF103473">
    <property type="entry name" value="MFS general substrate transporter"/>
    <property type="match status" value="2"/>
</dbReference>
<keyword evidence="8" id="KW-1185">Reference proteome</keyword>
<dbReference type="PANTHER" id="PTHR23519">
    <property type="entry name" value="AUTOPHAGY-RELATED PROTEIN 22"/>
    <property type="match status" value="1"/>
</dbReference>
<evidence type="ECO:0000256" key="2">
    <source>
        <dbReference type="ARBA" id="ARBA00022448"/>
    </source>
</evidence>
<comment type="subcellular location">
    <subcellularLocation>
        <location evidence="1">Endomembrane system</location>
        <topology evidence="1">Multi-pass membrane protein</topology>
    </subcellularLocation>
</comment>
<feature type="transmembrane region" description="Helical" evidence="6">
    <location>
        <begin position="66"/>
        <end position="87"/>
    </location>
</feature>
<feature type="transmembrane region" description="Helical" evidence="6">
    <location>
        <begin position="254"/>
        <end position="277"/>
    </location>
</feature>
<dbReference type="Pfam" id="PF11700">
    <property type="entry name" value="ATG22"/>
    <property type="match status" value="2"/>
</dbReference>
<dbReference type="GO" id="GO:0012505">
    <property type="term" value="C:endomembrane system"/>
    <property type="evidence" value="ECO:0007669"/>
    <property type="project" value="UniProtKB-SubCell"/>
</dbReference>
<organism evidence="7 8">
    <name type="scientific">Phototrophicus methaneseepsis</name>
    <dbReference type="NCBI Taxonomy" id="2710758"/>
    <lineage>
        <taxon>Bacteria</taxon>
        <taxon>Bacillati</taxon>
        <taxon>Chloroflexota</taxon>
        <taxon>Candidatus Thermofontia</taxon>
        <taxon>Phototrophicales</taxon>
        <taxon>Phototrophicaceae</taxon>
        <taxon>Phototrophicus</taxon>
    </lineage>
</organism>
<keyword evidence="2" id="KW-0813">Transport</keyword>
<keyword evidence="5 6" id="KW-0472">Membrane</keyword>
<feature type="transmembrane region" description="Helical" evidence="6">
    <location>
        <begin position="651"/>
        <end position="669"/>
    </location>
</feature>
<dbReference type="InterPro" id="IPR024671">
    <property type="entry name" value="Atg22-like"/>
</dbReference>
<evidence type="ECO:0000256" key="5">
    <source>
        <dbReference type="ARBA" id="ARBA00023136"/>
    </source>
</evidence>
<dbReference type="InterPro" id="IPR036259">
    <property type="entry name" value="MFS_trans_sf"/>
</dbReference>
<gene>
    <name evidence="7" type="ORF">G4Y79_05840</name>
</gene>
<dbReference type="Gene3D" id="1.20.1250.20">
    <property type="entry name" value="MFS general substrate transporter like domains"/>
    <property type="match status" value="2"/>
</dbReference>
<dbReference type="RefSeq" id="WP_195171963.1">
    <property type="nucleotide sequence ID" value="NZ_CP062983.1"/>
</dbReference>
<dbReference type="PANTHER" id="PTHR23519:SF1">
    <property type="entry name" value="AUTOPHAGY-RELATED PROTEIN 22"/>
    <property type="match status" value="1"/>
</dbReference>
<dbReference type="EMBL" id="CP062983">
    <property type="protein sequence ID" value="QPC83899.1"/>
    <property type="molecule type" value="Genomic_DNA"/>
</dbReference>